<dbReference type="EMBL" id="VZRU01009754">
    <property type="protein sequence ID" value="NWW48106.1"/>
    <property type="molecule type" value="Genomic_DNA"/>
</dbReference>
<dbReference type="GO" id="GO:0005912">
    <property type="term" value="C:adherens junction"/>
    <property type="evidence" value="ECO:0007669"/>
    <property type="project" value="UniProtKB-SubCell"/>
</dbReference>
<dbReference type="CDD" id="cd13192">
    <property type="entry name" value="FERM_C_FRMD3_FRMD5"/>
    <property type="match status" value="1"/>
</dbReference>
<dbReference type="InterPro" id="IPR018979">
    <property type="entry name" value="FERM_N"/>
</dbReference>
<evidence type="ECO:0000259" key="7">
    <source>
        <dbReference type="PROSITE" id="PS50057"/>
    </source>
</evidence>
<evidence type="ECO:0000313" key="8">
    <source>
        <dbReference type="EMBL" id="NWW48106.1"/>
    </source>
</evidence>
<dbReference type="SUPFAM" id="SSF54236">
    <property type="entry name" value="Ubiquitin-like"/>
    <property type="match status" value="1"/>
</dbReference>
<evidence type="ECO:0000256" key="5">
    <source>
        <dbReference type="ARBA" id="ARBA00067909"/>
    </source>
</evidence>
<dbReference type="InterPro" id="IPR029071">
    <property type="entry name" value="Ubiquitin-like_domsf"/>
</dbReference>
<dbReference type="CDD" id="cd14473">
    <property type="entry name" value="FERM_B-lobe"/>
    <property type="match status" value="1"/>
</dbReference>
<dbReference type="Pfam" id="PF08736">
    <property type="entry name" value="FA"/>
    <property type="match status" value="1"/>
</dbReference>
<keyword evidence="3" id="KW-0965">Cell junction</keyword>
<dbReference type="FunFam" id="1.20.80.10:FF:000006">
    <property type="entry name" value="FERM domain-containing protein 5 isoform X1"/>
    <property type="match status" value="1"/>
</dbReference>
<name>A0A7K6NFR7_PEDTO</name>
<dbReference type="SMART" id="SM01195">
    <property type="entry name" value="FA"/>
    <property type="match status" value="1"/>
</dbReference>
<feature type="compositionally biased region" description="Low complexity" evidence="6">
    <location>
        <begin position="410"/>
        <end position="424"/>
    </location>
</feature>
<dbReference type="SUPFAM" id="SSF50729">
    <property type="entry name" value="PH domain-like"/>
    <property type="match status" value="1"/>
</dbReference>
<dbReference type="PROSITE" id="PS50057">
    <property type="entry name" value="FERM_3"/>
    <property type="match status" value="1"/>
</dbReference>
<dbReference type="SMART" id="SM00295">
    <property type="entry name" value="B41"/>
    <property type="match status" value="1"/>
</dbReference>
<dbReference type="InterPro" id="IPR019749">
    <property type="entry name" value="Band_41_domain"/>
</dbReference>
<dbReference type="Pfam" id="PF00373">
    <property type="entry name" value="FERM_M"/>
    <property type="match status" value="1"/>
</dbReference>
<dbReference type="SMART" id="SM01196">
    <property type="entry name" value="FERM_C"/>
    <property type="match status" value="1"/>
</dbReference>
<organism evidence="8 9">
    <name type="scientific">Pedionomus torquatus</name>
    <name type="common">Plains-wanderer</name>
    <dbReference type="NCBI Taxonomy" id="227192"/>
    <lineage>
        <taxon>Eukaryota</taxon>
        <taxon>Metazoa</taxon>
        <taxon>Chordata</taxon>
        <taxon>Craniata</taxon>
        <taxon>Vertebrata</taxon>
        <taxon>Euteleostomi</taxon>
        <taxon>Archelosauria</taxon>
        <taxon>Archosauria</taxon>
        <taxon>Dinosauria</taxon>
        <taxon>Saurischia</taxon>
        <taxon>Theropoda</taxon>
        <taxon>Coelurosauria</taxon>
        <taxon>Aves</taxon>
        <taxon>Neognathae</taxon>
        <taxon>Neoaves</taxon>
        <taxon>Charadriiformes</taxon>
        <taxon>Pedionomidae</taxon>
        <taxon>Pedionomus</taxon>
    </lineage>
</organism>
<dbReference type="AlphaFoldDB" id="A0A7K6NFR7"/>
<accession>A0A7K6NFR7</accession>
<dbReference type="InterPro" id="IPR014352">
    <property type="entry name" value="FERM/acyl-CoA-bd_prot_sf"/>
</dbReference>
<dbReference type="InterPro" id="IPR018980">
    <property type="entry name" value="FERM_PH-like_C"/>
</dbReference>
<dbReference type="Gene3D" id="2.30.29.30">
    <property type="entry name" value="Pleckstrin-homology domain (PH domain)/Phosphotyrosine-binding domain (PTB)"/>
    <property type="match status" value="1"/>
</dbReference>
<dbReference type="Gene3D" id="3.10.20.90">
    <property type="entry name" value="Phosphatidylinositol 3-kinase Catalytic Subunit, Chain A, domain 1"/>
    <property type="match status" value="1"/>
</dbReference>
<feature type="non-terminal residue" evidence="8">
    <location>
        <position position="437"/>
    </location>
</feature>
<evidence type="ECO:0000256" key="6">
    <source>
        <dbReference type="SAM" id="MobiDB-lite"/>
    </source>
</evidence>
<dbReference type="InterPro" id="IPR011993">
    <property type="entry name" value="PH-like_dom_sf"/>
</dbReference>
<dbReference type="Proteomes" id="UP000565207">
    <property type="component" value="Unassembled WGS sequence"/>
</dbReference>
<dbReference type="GO" id="GO:0031032">
    <property type="term" value="P:actomyosin structure organization"/>
    <property type="evidence" value="ECO:0007669"/>
    <property type="project" value="TreeGrafter"/>
</dbReference>
<dbReference type="InterPro" id="IPR035963">
    <property type="entry name" value="FERM_2"/>
</dbReference>
<dbReference type="PROSITE" id="PS00660">
    <property type="entry name" value="FERM_1"/>
    <property type="match status" value="1"/>
</dbReference>
<evidence type="ECO:0000256" key="4">
    <source>
        <dbReference type="ARBA" id="ARBA00054411"/>
    </source>
</evidence>
<dbReference type="PRINTS" id="PR00935">
    <property type="entry name" value="BAND41"/>
</dbReference>
<dbReference type="Pfam" id="PF09379">
    <property type="entry name" value="FERM_N"/>
    <property type="match status" value="1"/>
</dbReference>
<dbReference type="Gene3D" id="1.20.80.10">
    <property type="match status" value="1"/>
</dbReference>
<reference evidence="8 9" key="1">
    <citation type="submission" date="2019-09" db="EMBL/GenBank/DDBJ databases">
        <title>Bird 10,000 Genomes (B10K) Project - Family phase.</title>
        <authorList>
            <person name="Zhang G."/>
        </authorList>
    </citation>
    <scope>NUCLEOTIDE SEQUENCE [LARGE SCALE GENOMIC DNA]</scope>
    <source>
        <strain evidence="8">B10K-DU-029-80</strain>
        <tissue evidence="8">Muscle</tissue>
    </source>
</reference>
<proteinExistence type="predicted"/>
<feature type="non-terminal residue" evidence="8">
    <location>
        <position position="1"/>
    </location>
</feature>
<gene>
    <name evidence="8" type="primary">Frmd5</name>
    <name evidence="8" type="ORF">PEDTOR_R01382</name>
</gene>
<sequence>LQRDAKGQYLFDLLCHHLNLLEKDYFGIRFVDPDKQRHWLEFTKSVVKQMRAQPPFTMCFRVKFYPTDPAALKEEITRYLVFLQIKRDLYHGRLLCKTSDAALLAAYILQAEIGDYDPGKHPEGYSSKFQFFPKHSEKLERKIAEIHKSELSGQTPATSELNFLRKAQTLETYGVDPHPCKDVSGNAAFLAFTPFGFVVLQGNKRVHFIKWNEVTKMKFEGKTFYLYVSQKEEKKIVLTYFAPTPEACKHLWKCGIENQAFYKLEKSSQVRTVSSSNLFFKGSRFRYSGRVAKEVMESSAKIKREPPEIHRAGLVPSRSCPSITHGPRLSSVPRTRRRAVHISIMEGRARRGGAHACEHTLTHPRQGDTRTRSWIFVLPTPVAEHSLELMLLARQANGAPCSIEEEQEPEAGTPAGTAEAAGGELRALCPGTGGPGA</sequence>
<dbReference type="PANTHER" id="PTHR23280">
    <property type="entry name" value="4.1 G PROTEIN"/>
    <property type="match status" value="1"/>
</dbReference>
<dbReference type="Pfam" id="PF09380">
    <property type="entry name" value="FERM_C"/>
    <property type="match status" value="1"/>
</dbReference>
<dbReference type="InterPro" id="IPR000299">
    <property type="entry name" value="FERM_domain"/>
</dbReference>
<dbReference type="CDD" id="cd17102">
    <property type="entry name" value="FERM_F1_FRMD3"/>
    <property type="match status" value="1"/>
</dbReference>
<evidence type="ECO:0000256" key="3">
    <source>
        <dbReference type="ARBA" id="ARBA00022949"/>
    </source>
</evidence>
<protein>
    <recommendedName>
        <fullName evidence="5">FERM domain-containing protein 5</fullName>
    </recommendedName>
</protein>
<evidence type="ECO:0000256" key="2">
    <source>
        <dbReference type="ARBA" id="ARBA00022553"/>
    </source>
</evidence>
<dbReference type="FunFam" id="2.30.29.30:FF:000043">
    <property type="entry name" value="FERM domain-containing protein 5"/>
    <property type="match status" value="1"/>
</dbReference>
<comment type="subcellular location">
    <subcellularLocation>
        <location evidence="1">Cell junction</location>
        <location evidence="1">Adherens junction</location>
    </subcellularLocation>
</comment>
<dbReference type="PANTHER" id="PTHR23280:SF5">
    <property type="entry name" value="FERM DOMAIN-CONTAINING PROTEIN 5"/>
    <property type="match status" value="1"/>
</dbReference>
<comment type="caution">
    <text evidence="8">The sequence shown here is derived from an EMBL/GenBank/DDBJ whole genome shotgun (WGS) entry which is preliminary data.</text>
</comment>
<feature type="region of interest" description="Disordered" evidence="6">
    <location>
        <begin position="400"/>
        <end position="437"/>
    </location>
</feature>
<dbReference type="InterPro" id="IPR019748">
    <property type="entry name" value="FERM_central"/>
</dbReference>
<dbReference type="InterPro" id="IPR019747">
    <property type="entry name" value="FERM_CS"/>
</dbReference>
<evidence type="ECO:0000313" key="9">
    <source>
        <dbReference type="Proteomes" id="UP000565207"/>
    </source>
</evidence>
<keyword evidence="9" id="KW-1185">Reference proteome</keyword>
<feature type="domain" description="FERM" evidence="7">
    <location>
        <begin position="1"/>
        <end position="266"/>
    </location>
</feature>
<evidence type="ECO:0000256" key="1">
    <source>
        <dbReference type="ARBA" id="ARBA00004536"/>
    </source>
</evidence>
<dbReference type="GO" id="GO:0005856">
    <property type="term" value="C:cytoskeleton"/>
    <property type="evidence" value="ECO:0007669"/>
    <property type="project" value="TreeGrafter"/>
</dbReference>
<dbReference type="InterPro" id="IPR014847">
    <property type="entry name" value="FA"/>
</dbReference>
<keyword evidence="2" id="KW-0597">Phosphoprotein</keyword>
<comment type="function">
    <text evidence="4">May be involved in regulation of cell migration. May regulate cell-matrix interactions via its interaction with ITGB5 and modifying ITGB5 cytoplasmic tail interactions such as with FERMT2 and TLN1. May regulate ROCK1 kinase activity possibly involved in regulation of actin stress fiber formation.</text>
</comment>
<dbReference type="SUPFAM" id="SSF47031">
    <property type="entry name" value="Second domain of FERM"/>
    <property type="match status" value="1"/>
</dbReference>
<dbReference type="FunFam" id="3.10.20.90:FF:000458">
    <property type="entry name" value="Erythrocyte membrane protein band 4.1a"/>
    <property type="match status" value="1"/>
</dbReference>